<sequence>MKNNKLVLVLTAFCLVLGFTACKEEKEEKAEGTTQNAEAQPSGEAAKADMEKTADLKYNPAHGQPGHTCALPVGAPLDQAATTPKMTTSPVRLQDSAPQINPPHGEPGHDCSKPVGSRLDS</sequence>
<protein>
    <recommendedName>
        <fullName evidence="5">Secreted protein</fullName>
    </recommendedName>
</protein>
<reference evidence="4" key="1">
    <citation type="journal article" date="2019" name="Int. J. Syst. Evol. Microbiol.">
        <title>The Global Catalogue of Microorganisms (GCM) 10K type strain sequencing project: providing services to taxonomists for standard genome sequencing and annotation.</title>
        <authorList>
            <consortium name="The Broad Institute Genomics Platform"/>
            <consortium name="The Broad Institute Genome Sequencing Center for Infectious Disease"/>
            <person name="Wu L."/>
            <person name="Ma J."/>
        </authorList>
    </citation>
    <scope>NUCLEOTIDE SEQUENCE [LARGE SCALE GENOMIC DNA]</scope>
    <source>
        <strain evidence="4">KCTC 52925</strain>
    </source>
</reference>
<gene>
    <name evidence="3" type="ORF">ACFSYS_02805</name>
</gene>
<keyword evidence="4" id="KW-1185">Reference proteome</keyword>
<organism evidence="3 4">
    <name type="scientific">Christiangramia antarctica</name>
    <dbReference type="NCBI Taxonomy" id="2058158"/>
    <lineage>
        <taxon>Bacteria</taxon>
        <taxon>Pseudomonadati</taxon>
        <taxon>Bacteroidota</taxon>
        <taxon>Flavobacteriia</taxon>
        <taxon>Flavobacteriales</taxon>
        <taxon>Flavobacteriaceae</taxon>
        <taxon>Christiangramia</taxon>
    </lineage>
</organism>
<keyword evidence="2" id="KW-0732">Signal</keyword>
<feature type="region of interest" description="Disordered" evidence="1">
    <location>
        <begin position="25"/>
        <end position="121"/>
    </location>
</feature>
<evidence type="ECO:0000313" key="4">
    <source>
        <dbReference type="Proteomes" id="UP001597438"/>
    </source>
</evidence>
<feature type="chain" id="PRO_5046244426" description="Secreted protein" evidence="2">
    <location>
        <begin position="24"/>
        <end position="121"/>
    </location>
</feature>
<feature type="compositionally biased region" description="Polar residues" evidence="1">
    <location>
        <begin position="80"/>
        <end position="99"/>
    </location>
</feature>
<dbReference type="RefSeq" id="WP_251739338.1">
    <property type="nucleotide sequence ID" value="NZ_JBHUOJ010000004.1"/>
</dbReference>
<proteinExistence type="predicted"/>
<comment type="caution">
    <text evidence="3">The sequence shown here is derived from an EMBL/GenBank/DDBJ whole genome shotgun (WGS) entry which is preliminary data.</text>
</comment>
<dbReference type="PROSITE" id="PS51257">
    <property type="entry name" value="PROKAR_LIPOPROTEIN"/>
    <property type="match status" value="1"/>
</dbReference>
<name>A0ABW5X329_9FLAO</name>
<feature type="compositionally biased region" description="Basic and acidic residues" evidence="1">
    <location>
        <begin position="46"/>
        <end position="55"/>
    </location>
</feature>
<evidence type="ECO:0000313" key="3">
    <source>
        <dbReference type="EMBL" id="MFD2832199.1"/>
    </source>
</evidence>
<accession>A0ABW5X329</accession>
<feature type="signal peptide" evidence="2">
    <location>
        <begin position="1"/>
        <end position="23"/>
    </location>
</feature>
<evidence type="ECO:0000256" key="1">
    <source>
        <dbReference type="SAM" id="MobiDB-lite"/>
    </source>
</evidence>
<dbReference type="Proteomes" id="UP001597438">
    <property type="component" value="Unassembled WGS sequence"/>
</dbReference>
<evidence type="ECO:0008006" key="5">
    <source>
        <dbReference type="Google" id="ProtNLM"/>
    </source>
</evidence>
<dbReference type="EMBL" id="JBHUOJ010000004">
    <property type="protein sequence ID" value="MFD2832199.1"/>
    <property type="molecule type" value="Genomic_DNA"/>
</dbReference>
<evidence type="ECO:0000256" key="2">
    <source>
        <dbReference type="SAM" id="SignalP"/>
    </source>
</evidence>